<reference evidence="3" key="1">
    <citation type="submission" date="2016-10" db="EMBL/GenBank/DDBJ databases">
        <authorList>
            <person name="Varghese N."/>
            <person name="Submissions S."/>
        </authorList>
    </citation>
    <scope>NUCLEOTIDE SEQUENCE [LARGE SCALE GENOMIC DNA]</scope>
    <source>
        <strain evidence="3">DSM 19110</strain>
    </source>
</reference>
<dbReference type="RefSeq" id="WP_074607199.1">
    <property type="nucleotide sequence ID" value="NZ_FNGY01000004.1"/>
</dbReference>
<keyword evidence="1" id="KW-0472">Membrane</keyword>
<sequence>MFEEYLKDILALYEKKKSENTLPPNLSHPTPGNFRSECITVFSERPLSSDDEALRLFFGAADNEMGFARNIENSKAVQYKQMPKILKRDISSPNRKYIELLAWLINFNHRPFAVYISRPVPPDNKPKPHKPLKFLKPSVIIIVSTFVILVIGCIFFVWKAKMDSSVTKKCMYWATDHYEPVDCNEKIDDIPIVSLDTRKLSHFKKITLPDTLTKNSINKVWYLKPFKWGNPIFFTDSGVHPIDTLKKLKPMSDYILRKYVSYHRYLLRLVIWSISAIILLSLCSVFFIGFRRKRKKKMLALTSPNVLA</sequence>
<keyword evidence="3" id="KW-1185">Reference proteome</keyword>
<evidence type="ECO:0000256" key="1">
    <source>
        <dbReference type="SAM" id="Phobius"/>
    </source>
</evidence>
<dbReference type="AlphaFoldDB" id="A0A1G9U9L7"/>
<evidence type="ECO:0000313" key="2">
    <source>
        <dbReference type="EMBL" id="SDM56245.1"/>
    </source>
</evidence>
<protein>
    <submittedName>
        <fullName evidence="2">Uncharacterized protein</fullName>
    </submittedName>
</protein>
<name>A0A1G9U9L7_9SPHI</name>
<feature type="transmembrane region" description="Helical" evidence="1">
    <location>
        <begin position="269"/>
        <end position="290"/>
    </location>
</feature>
<dbReference type="OrthoDB" id="1340494at2"/>
<accession>A0A1G9U9L7</accession>
<dbReference type="EMBL" id="FNGY01000004">
    <property type="protein sequence ID" value="SDM56245.1"/>
    <property type="molecule type" value="Genomic_DNA"/>
</dbReference>
<feature type="transmembrane region" description="Helical" evidence="1">
    <location>
        <begin position="134"/>
        <end position="158"/>
    </location>
</feature>
<gene>
    <name evidence="2" type="ORF">SAMN05421820_10498</name>
</gene>
<dbReference type="Proteomes" id="UP000183200">
    <property type="component" value="Unassembled WGS sequence"/>
</dbReference>
<keyword evidence="1" id="KW-1133">Transmembrane helix</keyword>
<organism evidence="2 3">
    <name type="scientific">Pedobacter steynii</name>
    <dbReference type="NCBI Taxonomy" id="430522"/>
    <lineage>
        <taxon>Bacteria</taxon>
        <taxon>Pseudomonadati</taxon>
        <taxon>Bacteroidota</taxon>
        <taxon>Sphingobacteriia</taxon>
        <taxon>Sphingobacteriales</taxon>
        <taxon>Sphingobacteriaceae</taxon>
        <taxon>Pedobacter</taxon>
    </lineage>
</organism>
<evidence type="ECO:0000313" key="3">
    <source>
        <dbReference type="Proteomes" id="UP000183200"/>
    </source>
</evidence>
<keyword evidence="1" id="KW-0812">Transmembrane</keyword>
<proteinExistence type="predicted"/>